<feature type="compositionally biased region" description="Basic and acidic residues" evidence="1">
    <location>
        <begin position="11"/>
        <end position="105"/>
    </location>
</feature>
<feature type="transmembrane region" description="Helical" evidence="2">
    <location>
        <begin position="179"/>
        <end position="199"/>
    </location>
</feature>
<evidence type="ECO:0000256" key="2">
    <source>
        <dbReference type="SAM" id="Phobius"/>
    </source>
</evidence>
<sequence>MSSTHPQDGQNPDHLDRLDPRDDAGRRHVDDHRGHERGADLHDDRERRHDDRDLDRRDDHDHDHDRPYAADTGRAVDDRDRRERRHDDRDHDLDRRRHDRHDRDAVREPGRGKAILAGLLLVLGGALLLTELVSFSDADTATGDGLQGLMGSMGRMLLPVLGLVLMLIAFMVRKSKATILLLVLGVLALLTTVGARLFGDQLGAQADTGNMPEIVMIAGVIATVLTGLLTIAHGIVMFARRNHVSRAERRALARQHR</sequence>
<protein>
    <submittedName>
        <fullName evidence="3">Uncharacterized protein</fullName>
    </submittedName>
</protein>
<feature type="transmembrane region" description="Helical" evidence="2">
    <location>
        <begin position="114"/>
        <end position="133"/>
    </location>
</feature>
<keyword evidence="2" id="KW-0812">Transmembrane</keyword>
<evidence type="ECO:0000313" key="3">
    <source>
        <dbReference type="EMBL" id="MBB4734549.1"/>
    </source>
</evidence>
<evidence type="ECO:0000256" key="1">
    <source>
        <dbReference type="SAM" id="MobiDB-lite"/>
    </source>
</evidence>
<feature type="transmembrane region" description="Helical" evidence="2">
    <location>
        <begin position="214"/>
        <end position="239"/>
    </location>
</feature>
<dbReference type="RefSeq" id="WP_184240743.1">
    <property type="nucleotide sequence ID" value="NZ_JACHNA010000001.1"/>
</dbReference>
<feature type="compositionally biased region" description="Polar residues" evidence="1">
    <location>
        <begin position="1"/>
        <end position="10"/>
    </location>
</feature>
<name>A0A7W7DW61_9MICC</name>
<reference evidence="3 4" key="1">
    <citation type="submission" date="2020-08" db="EMBL/GenBank/DDBJ databases">
        <title>Sequencing the genomes of 1000 actinobacteria strains.</title>
        <authorList>
            <person name="Klenk H.-P."/>
        </authorList>
    </citation>
    <scope>NUCLEOTIDE SEQUENCE [LARGE SCALE GENOMIC DNA]</scope>
    <source>
        <strain evidence="3 4">DSM 23974</strain>
    </source>
</reference>
<keyword evidence="4" id="KW-1185">Reference proteome</keyword>
<gene>
    <name evidence="3" type="ORF">HDA30_000057</name>
</gene>
<evidence type="ECO:0000313" key="4">
    <source>
        <dbReference type="Proteomes" id="UP000540191"/>
    </source>
</evidence>
<feature type="transmembrane region" description="Helical" evidence="2">
    <location>
        <begin position="153"/>
        <end position="172"/>
    </location>
</feature>
<comment type="caution">
    <text evidence="3">The sequence shown here is derived from an EMBL/GenBank/DDBJ whole genome shotgun (WGS) entry which is preliminary data.</text>
</comment>
<keyword evidence="2" id="KW-1133">Transmembrane helix</keyword>
<dbReference type="EMBL" id="JACHNA010000001">
    <property type="protein sequence ID" value="MBB4734549.1"/>
    <property type="molecule type" value="Genomic_DNA"/>
</dbReference>
<feature type="region of interest" description="Disordered" evidence="1">
    <location>
        <begin position="1"/>
        <end position="105"/>
    </location>
</feature>
<dbReference type="AlphaFoldDB" id="A0A7W7DW61"/>
<keyword evidence="2" id="KW-0472">Membrane</keyword>
<proteinExistence type="predicted"/>
<organism evidence="3 4">
    <name type="scientific">Micrococcus cohnii</name>
    <dbReference type="NCBI Taxonomy" id="993416"/>
    <lineage>
        <taxon>Bacteria</taxon>
        <taxon>Bacillati</taxon>
        <taxon>Actinomycetota</taxon>
        <taxon>Actinomycetes</taxon>
        <taxon>Micrococcales</taxon>
        <taxon>Micrococcaceae</taxon>
        <taxon>Micrococcus</taxon>
    </lineage>
</organism>
<dbReference type="Proteomes" id="UP000540191">
    <property type="component" value="Unassembled WGS sequence"/>
</dbReference>
<accession>A0A7W7DW61</accession>